<name>A0A9P5H0P5_9HYPO</name>
<gene>
    <name evidence="2" type="ORF">G7Z17_g9831</name>
</gene>
<feature type="region of interest" description="Disordered" evidence="1">
    <location>
        <begin position="1"/>
        <end position="57"/>
    </location>
</feature>
<feature type="region of interest" description="Disordered" evidence="1">
    <location>
        <begin position="279"/>
        <end position="336"/>
    </location>
</feature>
<reference evidence="2" key="1">
    <citation type="submission" date="2020-03" db="EMBL/GenBank/DDBJ databases">
        <title>Draft Genome Sequence of Cylindrodendrum hubeiense.</title>
        <authorList>
            <person name="Buettner E."/>
            <person name="Kellner H."/>
        </authorList>
    </citation>
    <scope>NUCLEOTIDE SEQUENCE</scope>
    <source>
        <strain evidence="2">IHI 201604</strain>
    </source>
</reference>
<sequence length="420" mass="47618">MEEPVKERGSLSPPSSQQTPRANQDTGVSGRSGTTSESPTLTRDKQLGSSPRDHDSSIEIHLMEQMEQEKTRYPGASNWAPAEEHLFEILYMRQDLPMLPPTWDIDFSATMALMRLIDLTSRVRTNLQTGFRQKVPGIIKRELDKYLSWAAQDGDYAHLRIVPNIVTEVIDTTMPEGEITEYLQDRMRVLARLQREFLRVDRDPQFWDVVKPSIMVSPRVKLEPEDGSPLIERWSKAKTGRLNSSLGPDELATETPTRNRTVQMDVGCKRLRLFPSPTTTGVDELAEYPPEEEHKPATEGSRFKRIKLEDEENYNQSKSPSPPQPTEPETPSRLTYSRHPPVVYGLFILNTTVLLLTIDASQGDSAYVSFHVQANFQDQHQSIWNALTVAIAVCLARDELMTRTSDFEDLPVVEDSDPDA</sequence>
<dbReference type="AlphaFoldDB" id="A0A9P5H0P5"/>
<feature type="compositionally biased region" description="Polar residues" evidence="1">
    <location>
        <begin position="12"/>
        <end position="41"/>
    </location>
</feature>
<proteinExistence type="predicted"/>
<comment type="caution">
    <text evidence="2">The sequence shown here is derived from an EMBL/GenBank/DDBJ whole genome shotgun (WGS) entry which is preliminary data.</text>
</comment>
<evidence type="ECO:0000256" key="1">
    <source>
        <dbReference type="SAM" id="MobiDB-lite"/>
    </source>
</evidence>
<feature type="region of interest" description="Disordered" evidence="1">
    <location>
        <begin position="235"/>
        <end position="262"/>
    </location>
</feature>
<protein>
    <submittedName>
        <fullName evidence="2">Uncharacterized protein</fullName>
    </submittedName>
</protein>
<dbReference type="EMBL" id="JAANBB010000296">
    <property type="protein sequence ID" value="KAF7544580.1"/>
    <property type="molecule type" value="Genomic_DNA"/>
</dbReference>
<keyword evidence="3" id="KW-1185">Reference proteome</keyword>
<evidence type="ECO:0000313" key="3">
    <source>
        <dbReference type="Proteomes" id="UP000722485"/>
    </source>
</evidence>
<dbReference type="OrthoDB" id="5286775at2759"/>
<evidence type="ECO:0000313" key="2">
    <source>
        <dbReference type="EMBL" id="KAF7544580.1"/>
    </source>
</evidence>
<dbReference type="Proteomes" id="UP000722485">
    <property type="component" value="Unassembled WGS sequence"/>
</dbReference>
<feature type="compositionally biased region" description="Basic and acidic residues" evidence="1">
    <location>
        <begin position="42"/>
        <end position="57"/>
    </location>
</feature>
<organism evidence="2 3">
    <name type="scientific">Cylindrodendrum hubeiense</name>
    <dbReference type="NCBI Taxonomy" id="595255"/>
    <lineage>
        <taxon>Eukaryota</taxon>
        <taxon>Fungi</taxon>
        <taxon>Dikarya</taxon>
        <taxon>Ascomycota</taxon>
        <taxon>Pezizomycotina</taxon>
        <taxon>Sordariomycetes</taxon>
        <taxon>Hypocreomycetidae</taxon>
        <taxon>Hypocreales</taxon>
        <taxon>Nectriaceae</taxon>
        <taxon>Cylindrodendrum</taxon>
    </lineage>
</organism>
<accession>A0A9P5H0P5</accession>